<reference evidence="1 2" key="1">
    <citation type="submission" date="2018-01" db="EMBL/GenBank/DDBJ databases">
        <authorList>
            <person name="Clerissi C."/>
        </authorList>
    </citation>
    <scope>NUCLEOTIDE SEQUENCE [LARGE SCALE GENOMIC DNA]</scope>
    <source>
        <strain evidence="1">Cupriavidus taiwanensis SWF 66322</strain>
        <plasmid evidence="2">cbm2636_mp</plasmid>
    </source>
</reference>
<proteinExistence type="predicted"/>
<sequence length="92" mass="9915">MVPCFSGLWKAVVAVLWGANWHQALAEMMRTHCEKGIDWHQTGQDVMQRFFACREDGVACAAGARVPGAAPSRGIARRSEGKGPCVVGATRC</sequence>
<protein>
    <submittedName>
        <fullName evidence="1">Uncharacterized protein</fullName>
    </submittedName>
</protein>
<dbReference type="AlphaFoldDB" id="A0A9Q7V1U3"/>
<gene>
    <name evidence="1" type="ORF">CBM2636_MP21643</name>
</gene>
<evidence type="ECO:0000313" key="1">
    <source>
        <dbReference type="EMBL" id="SPD68793.1"/>
    </source>
</evidence>
<dbReference type="Proteomes" id="UP000254259">
    <property type="component" value="Plasmid CBM2636_mp"/>
</dbReference>
<organism evidence="1 2">
    <name type="scientific">Cupriavidus taiwanensis</name>
    <dbReference type="NCBI Taxonomy" id="164546"/>
    <lineage>
        <taxon>Bacteria</taxon>
        <taxon>Pseudomonadati</taxon>
        <taxon>Pseudomonadota</taxon>
        <taxon>Betaproteobacteria</taxon>
        <taxon>Burkholderiales</taxon>
        <taxon>Burkholderiaceae</taxon>
        <taxon>Cupriavidus</taxon>
    </lineage>
</organism>
<accession>A0A9Q7V1U3</accession>
<keyword evidence="1" id="KW-0614">Plasmid</keyword>
<evidence type="ECO:0000313" key="2">
    <source>
        <dbReference type="Proteomes" id="UP000254259"/>
    </source>
</evidence>
<geneLocation type="plasmid" evidence="2">
    <name>cbm2636_mp</name>
</geneLocation>
<dbReference type="EMBL" id="LT984814">
    <property type="protein sequence ID" value="SPD68793.1"/>
    <property type="molecule type" value="Genomic_DNA"/>
</dbReference>
<name>A0A9Q7V1U3_9BURK</name>